<keyword evidence="1" id="KW-0732">Signal</keyword>
<evidence type="ECO:0000256" key="1">
    <source>
        <dbReference type="ARBA" id="ARBA00022729"/>
    </source>
</evidence>
<dbReference type="Pfam" id="PF11258">
    <property type="entry name" value="DUF3048"/>
    <property type="match status" value="1"/>
</dbReference>
<sequence>MGALTTLLISRQALAVGLVVLLGAGGGGYLWLQAHQPDTIPTTVWLNLRDGQSEVPLDQKLTFQASRPLQSATLEKGVTVSPAVEAGLSVAPDGRQFTITPVQPWADLTTYTVTLAPQRDAGGHPVNARSWHFRTTLVARVVALTAGEAQLADGGEIPLGTPLQLRFNSPMEGPSVLLTANGSALSLDWASDQLTAIIPAGELKAGFVELAIQAGAQDQKHRPLSRWDLRTAVVYHLSAHTTDLAGPALIQVPNDPSARDQSGLQAANLVFESVAEGNITRLSALFSKVPDEVGPVRSGRLISFKLARHYGALLFFSGLSKGSFRVFQKDPVPYVSDDTPGWFHRTNSRFPPNNLFISVEKVQAAEGAQGLAPNQPALGASAFNGDDARGATAPLHRSVYGYDPDTATYSKTEDGHRVADAALG</sequence>
<dbReference type="SUPFAM" id="SSF159774">
    <property type="entry name" value="YerB-like"/>
    <property type="match status" value="1"/>
</dbReference>
<dbReference type="Proteomes" id="UP000620075">
    <property type="component" value="Unassembled WGS sequence"/>
</dbReference>
<dbReference type="Pfam" id="PF13205">
    <property type="entry name" value="Big_5"/>
    <property type="match status" value="1"/>
</dbReference>
<dbReference type="InterPro" id="IPR023158">
    <property type="entry name" value="YerB-like_sf"/>
</dbReference>
<dbReference type="Gene3D" id="2.60.40.3710">
    <property type="match status" value="1"/>
</dbReference>
<keyword evidence="2" id="KW-1133">Transmembrane helix</keyword>
<evidence type="ECO:0000313" key="6">
    <source>
        <dbReference type="Proteomes" id="UP000620075"/>
    </source>
</evidence>
<feature type="transmembrane region" description="Helical" evidence="2">
    <location>
        <begin position="12"/>
        <end position="32"/>
    </location>
</feature>
<feature type="domain" description="SbsA Ig-like" evidence="4">
    <location>
        <begin position="39"/>
        <end position="135"/>
    </location>
</feature>
<evidence type="ECO:0000256" key="2">
    <source>
        <dbReference type="SAM" id="Phobius"/>
    </source>
</evidence>
<gene>
    <name evidence="5" type="ORF">JF888_04515</name>
</gene>
<keyword evidence="2" id="KW-0812">Transmembrane</keyword>
<reference evidence="5 6" key="1">
    <citation type="submission" date="2020-10" db="EMBL/GenBank/DDBJ databases">
        <title>Ca. Dormibacterota MAGs.</title>
        <authorList>
            <person name="Montgomery K."/>
        </authorList>
    </citation>
    <scope>NUCLEOTIDE SEQUENCE [LARGE SCALE GENOMIC DNA]</scope>
    <source>
        <strain evidence="5">SC8811_S16_3</strain>
    </source>
</reference>
<comment type="caution">
    <text evidence="5">The sequence shown here is derived from an EMBL/GenBank/DDBJ whole genome shotgun (WGS) entry which is preliminary data.</text>
</comment>
<accession>A0A934KBL7</accession>
<feature type="domain" description="DUF3048" evidence="3">
    <location>
        <begin position="245"/>
        <end position="366"/>
    </location>
</feature>
<protein>
    <submittedName>
        <fullName evidence="5">DUF3048 domain-containing protein</fullName>
    </submittedName>
</protein>
<dbReference type="EMBL" id="JAEKNQ010000019">
    <property type="protein sequence ID" value="MBJ7602444.1"/>
    <property type="molecule type" value="Genomic_DNA"/>
</dbReference>
<evidence type="ECO:0000313" key="5">
    <source>
        <dbReference type="EMBL" id="MBJ7602444.1"/>
    </source>
</evidence>
<keyword evidence="2" id="KW-0472">Membrane</keyword>
<dbReference type="InterPro" id="IPR032812">
    <property type="entry name" value="SbsA_Ig"/>
</dbReference>
<evidence type="ECO:0000259" key="3">
    <source>
        <dbReference type="Pfam" id="PF11258"/>
    </source>
</evidence>
<proteinExistence type="predicted"/>
<dbReference type="Gene3D" id="3.50.90.10">
    <property type="entry name" value="YerB-like"/>
    <property type="match status" value="1"/>
</dbReference>
<name>A0A934KBL7_9BACT</name>
<dbReference type="InterPro" id="IPR021416">
    <property type="entry name" value="DUF3048_N"/>
</dbReference>
<dbReference type="RefSeq" id="WP_338176957.1">
    <property type="nucleotide sequence ID" value="NZ_JAEKNQ010000019.1"/>
</dbReference>
<organism evidence="5 6">
    <name type="scientific">Candidatus Dormiibacter inghamiae</name>
    <dbReference type="NCBI Taxonomy" id="3127013"/>
    <lineage>
        <taxon>Bacteria</taxon>
        <taxon>Bacillati</taxon>
        <taxon>Candidatus Dormiibacterota</taxon>
        <taxon>Candidatus Dormibacteria</taxon>
        <taxon>Candidatus Dormibacterales</taxon>
        <taxon>Candidatus Dormibacteraceae</taxon>
        <taxon>Candidatus Dormiibacter</taxon>
    </lineage>
</organism>
<evidence type="ECO:0000259" key="4">
    <source>
        <dbReference type="Pfam" id="PF13205"/>
    </source>
</evidence>
<dbReference type="AlphaFoldDB" id="A0A934KBL7"/>